<evidence type="ECO:0000313" key="8">
    <source>
        <dbReference type="EMBL" id="BCZ17672.1"/>
    </source>
</evidence>
<comment type="subcellular location">
    <subcellularLocation>
        <location evidence="1">Cell membrane</location>
        <topology evidence="1">Multi-pass membrane protein</topology>
    </subcellularLocation>
</comment>
<reference evidence="8 9" key="1">
    <citation type="submission" date="2021-07" db="EMBL/GenBank/DDBJ databases">
        <title>Novel Helicobacter sp. Isolated from a dog.</title>
        <authorList>
            <person name="Rimbara E."/>
            <person name="Suzuki M."/>
        </authorList>
    </citation>
    <scope>NUCLEOTIDE SEQUENCE [LARGE SCALE GENOMIC DNA]</scope>
    <source>
        <strain evidence="9">NHP19-003</strain>
    </source>
</reference>
<proteinExistence type="predicted"/>
<evidence type="ECO:0000256" key="6">
    <source>
        <dbReference type="SAM" id="Phobius"/>
    </source>
</evidence>
<feature type="transmembrane region" description="Helical" evidence="6">
    <location>
        <begin position="46"/>
        <end position="65"/>
    </location>
</feature>
<feature type="transmembrane region" description="Helical" evidence="6">
    <location>
        <begin position="159"/>
        <end position="181"/>
    </location>
</feature>
<feature type="transmembrane region" description="Helical" evidence="6">
    <location>
        <begin position="7"/>
        <end position="34"/>
    </location>
</feature>
<organism evidence="8 9">
    <name type="scientific">Helicobacter gastrocanis</name>
    <dbReference type="NCBI Taxonomy" id="2849641"/>
    <lineage>
        <taxon>Bacteria</taxon>
        <taxon>Pseudomonadati</taxon>
        <taxon>Campylobacterota</taxon>
        <taxon>Epsilonproteobacteria</taxon>
        <taxon>Campylobacterales</taxon>
        <taxon>Helicobacteraceae</taxon>
        <taxon>Helicobacter</taxon>
    </lineage>
</organism>
<evidence type="ECO:0000256" key="3">
    <source>
        <dbReference type="ARBA" id="ARBA00022692"/>
    </source>
</evidence>
<keyword evidence="5 6" id="KW-0472">Membrane</keyword>
<dbReference type="Gene3D" id="1.20.1250.20">
    <property type="entry name" value="MFS general substrate transporter like domains"/>
    <property type="match status" value="2"/>
</dbReference>
<dbReference type="CDD" id="cd17324">
    <property type="entry name" value="MFS_NepI_like"/>
    <property type="match status" value="1"/>
</dbReference>
<evidence type="ECO:0000256" key="2">
    <source>
        <dbReference type="ARBA" id="ARBA00022475"/>
    </source>
</evidence>
<feature type="transmembrane region" description="Helical" evidence="6">
    <location>
        <begin position="74"/>
        <end position="92"/>
    </location>
</feature>
<dbReference type="SUPFAM" id="SSF103473">
    <property type="entry name" value="MFS general substrate transporter"/>
    <property type="match status" value="1"/>
</dbReference>
<dbReference type="PANTHER" id="PTHR43124">
    <property type="entry name" value="PURINE EFFLUX PUMP PBUE"/>
    <property type="match status" value="1"/>
</dbReference>
<keyword evidence="4 6" id="KW-1133">Transmembrane helix</keyword>
<evidence type="ECO:0000313" key="9">
    <source>
        <dbReference type="Proteomes" id="UP000826775"/>
    </source>
</evidence>
<keyword evidence="9" id="KW-1185">Reference proteome</keyword>
<dbReference type="EMBL" id="AP024814">
    <property type="protein sequence ID" value="BCZ17672.1"/>
    <property type="molecule type" value="Genomic_DNA"/>
</dbReference>
<feature type="transmembrane region" description="Helical" evidence="6">
    <location>
        <begin position="266"/>
        <end position="287"/>
    </location>
</feature>
<keyword evidence="3 6" id="KW-0812">Transmembrane</keyword>
<name>A0ABN6I265_9HELI</name>
<accession>A0ABN6I265</accession>
<dbReference type="InterPro" id="IPR020846">
    <property type="entry name" value="MFS_dom"/>
</dbReference>
<keyword evidence="2" id="KW-1003">Cell membrane</keyword>
<protein>
    <submittedName>
        <fullName evidence="8">MFS transporter</fullName>
    </submittedName>
</protein>
<feature type="transmembrane region" description="Helical" evidence="6">
    <location>
        <begin position="98"/>
        <end position="120"/>
    </location>
</feature>
<feature type="transmembrane region" description="Helical" evidence="6">
    <location>
        <begin position="132"/>
        <end position="153"/>
    </location>
</feature>
<evidence type="ECO:0000259" key="7">
    <source>
        <dbReference type="PROSITE" id="PS50850"/>
    </source>
</evidence>
<evidence type="ECO:0000256" key="1">
    <source>
        <dbReference type="ARBA" id="ARBA00004651"/>
    </source>
</evidence>
<dbReference type="RefSeq" id="WP_221278993.1">
    <property type="nucleotide sequence ID" value="NZ_AP024814.1"/>
</dbReference>
<dbReference type="PROSITE" id="PS50850">
    <property type="entry name" value="MFS"/>
    <property type="match status" value="1"/>
</dbReference>
<dbReference type="InterPro" id="IPR036259">
    <property type="entry name" value="MFS_trans_sf"/>
</dbReference>
<sequence>MRHYLRIVSILALANFCFGVAEFLVPGILTYLSLFYGVSDSQVGNLVTLYTLGVMVGVPIISVLFSRFNYRNQLVFALTLFALSHLFMFFSHSFLSALIARFLGGLMHGLFFVIATVICLKVAPKAKKSMALGLLISGFLIALAMGVPLTIWVSKHFGLLTPFLLIACMVFLAAFVALLTMPKFSSQPANFKNLGVVFHFTPVWQSFLVTAFACGSMSVVYIYLRVLLERHHFSPESIAEIYVYYGIAGLLGHFLAIKLTDLRGSFAALSFLLTMEILVLGAMHFSYHLPKAFLATNVIVFGFFSCALVVPFKTLCIHLAHVFTPHTSSNDTIALNEAAFFKGMSVGSFVGGLIVHYFNVNFNSICAALFALCALLILRYGIKKPVFTKSGDVAPPKH</sequence>
<feature type="transmembrane region" description="Helical" evidence="6">
    <location>
        <begin position="293"/>
        <end position="312"/>
    </location>
</feature>
<feature type="transmembrane region" description="Helical" evidence="6">
    <location>
        <begin position="242"/>
        <end position="259"/>
    </location>
</feature>
<evidence type="ECO:0000256" key="4">
    <source>
        <dbReference type="ARBA" id="ARBA00022989"/>
    </source>
</evidence>
<dbReference type="Proteomes" id="UP000826775">
    <property type="component" value="Chromosome"/>
</dbReference>
<dbReference type="InterPro" id="IPR011701">
    <property type="entry name" value="MFS"/>
</dbReference>
<feature type="transmembrane region" description="Helical" evidence="6">
    <location>
        <begin position="362"/>
        <end position="382"/>
    </location>
</feature>
<evidence type="ECO:0000256" key="5">
    <source>
        <dbReference type="ARBA" id="ARBA00023136"/>
    </source>
</evidence>
<feature type="transmembrane region" description="Helical" evidence="6">
    <location>
        <begin position="202"/>
        <end position="222"/>
    </location>
</feature>
<feature type="domain" description="Major facilitator superfamily (MFS) profile" evidence="7">
    <location>
        <begin position="7"/>
        <end position="385"/>
    </location>
</feature>
<dbReference type="InterPro" id="IPR050189">
    <property type="entry name" value="MFS_Efflux_Transporters"/>
</dbReference>
<gene>
    <name evidence="8" type="ORF">NHP190003_09540</name>
</gene>
<dbReference type="PANTHER" id="PTHR43124:SF3">
    <property type="entry name" value="CHLORAMPHENICOL EFFLUX PUMP RV0191"/>
    <property type="match status" value="1"/>
</dbReference>
<feature type="transmembrane region" description="Helical" evidence="6">
    <location>
        <begin position="333"/>
        <end position="356"/>
    </location>
</feature>
<dbReference type="Pfam" id="PF07690">
    <property type="entry name" value="MFS_1"/>
    <property type="match status" value="1"/>
</dbReference>